<sequence>MLLRFVAGGRRMVARRGVRSLIDAPVHRPLESWASGERCRKDCLHVHGACVVLLLLLVDIRNAVRVRIDGFLGLQFFVLLVPAAEQDRGEYRGQDGGGEDGDLRMVVGGVSESEAEFGHEQRDGKADACQQAHPQQVHPLELRVQGGLGELGGQPRCRQDADRFSEHKCHNDADGHGVGQRRGQAVEPAHGDAGGEEREDRHGESGRKRAEAVFEDLGQTWPPGVFSMLGAVQDRDREGQDHTGDGGVDA</sequence>
<evidence type="ECO:0000313" key="2">
    <source>
        <dbReference type="EMBL" id="EKB43287.1"/>
    </source>
</evidence>
<gene>
    <name evidence="2" type="ORF">B857_03954</name>
</gene>
<accession>K1KTV3</accession>
<dbReference type="EMBL" id="AMCK01000092">
    <property type="protein sequence ID" value="EKB43287.1"/>
    <property type="molecule type" value="Genomic_DNA"/>
</dbReference>
<organism evidence="2 3">
    <name type="scientific">Solibacillus isronensis B3W22</name>
    <dbReference type="NCBI Taxonomy" id="1224748"/>
    <lineage>
        <taxon>Bacteria</taxon>
        <taxon>Bacillati</taxon>
        <taxon>Bacillota</taxon>
        <taxon>Bacilli</taxon>
        <taxon>Bacillales</taxon>
        <taxon>Caryophanaceae</taxon>
        <taxon>Solibacillus</taxon>
    </lineage>
</organism>
<name>K1KTV3_9BACL</name>
<feature type="compositionally biased region" description="Basic and acidic residues" evidence="1">
    <location>
        <begin position="189"/>
        <end position="212"/>
    </location>
</feature>
<evidence type="ECO:0000256" key="1">
    <source>
        <dbReference type="SAM" id="MobiDB-lite"/>
    </source>
</evidence>
<dbReference type="AlphaFoldDB" id="K1KTV3"/>
<feature type="region of interest" description="Disordered" evidence="1">
    <location>
        <begin position="170"/>
        <end position="250"/>
    </location>
</feature>
<keyword evidence="3" id="KW-1185">Reference proteome</keyword>
<reference evidence="2 3" key="1">
    <citation type="journal article" date="2012" name="J. Bacteriol.">
        <title>Draft Genome Sequence of Bacillus isronensis Strain B3W22, Isolated from the Upper Atmosphere.</title>
        <authorList>
            <person name="Shivaji S."/>
            <person name="Ara S."/>
            <person name="Singh S.K."/>
            <person name="Bandi S."/>
            <person name="Singh A."/>
            <person name="Pinnaka A.K."/>
        </authorList>
    </citation>
    <scope>NUCLEOTIDE SEQUENCE [LARGE SCALE GENOMIC DNA]</scope>
    <source>
        <strain evidence="2 3">B3W22</strain>
    </source>
</reference>
<evidence type="ECO:0000313" key="3">
    <source>
        <dbReference type="Proteomes" id="UP000004738"/>
    </source>
</evidence>
<feature type="compositionally biased region" description="Basic and acidic residues" evidence="1">
    <location>
        <begin position="233"/>
        <end position="244"/>
    </location>
</feature>
<proteinExistence type="predicted"/>
<protein>
    <submittedName>
        <fullName evidence="2">Uncharacterized protein</fullName>
    </submittedName>
</protein>
<dbReference type="PATRIC" id="fig|1224748.3.peg.3882"/>
<comment type="caution">
    <text evidence="2">The sequence shown here is derived from an EMBL/GenBank/DDBJ whole genome shotgun (WGS) entry which is preliminary data.</text>
</comment>
<dbReference type="Proteomes" id="UP000004738">
    <property type="component" value="Unassembled WGS sequence"/>
</dbReference>